<evidence type="ECO:0000313" key="12">
    <source>
        <dbReference type="Proteomes" id="UP001266305"/>
    </source>
</evidence>
<dbReference type="Pfam" id="PF01496">
    <property type="entry name" value="V_ATPase_I"/>
    <property type="match status" value="1"/>
</dbReference>
<reference evidence="11 12" key="1">
    <citation type="submission" date="2023-05" db="EMBL/GenBank/DDBJ databases">
        <title>B98-5 Cell Line De Novo Hybrid Assembly: An Optical Mapping Approach.</title>
        <authorList>
            <person name="Kananen K."/>
            <person name="Auerbach J.A."/>
            <person name="Kautto E."/>
            <person name="Blachly J.S."/>
        </authorList>
    </citation>
    <scope>NUCLEOTIDE SEQUENCE [LARGE SCALE GENOMIC DNA]</scope>
    <source>
        <strain evidence="11">B95-8</strain>
        <tissue evidence="11">Cell line</tissue>
    </source>
</reference>
<dbReference type="Proteomes" id="UP001266305">
    <property type="component" value="Unassembled WGS sequence"/>
</dbReference>
<proteinExistence type="inferred from homology"/>
<evidence type="ECO:0000256" key="7">
    <source>
        <dbReference type="ARBA" id="ARBA00023136"/>
    </source>
</evidence>
<comment type="function">
    <text evidence="8">Essential component of the vacuolar proton pump (V-ATPase), a multimeric enzyme that catalyzes the translocation of protons across the membranes. Required for assembly and activity of the V-ATPase.</text>
</comment>
<evidence type="ECO:0000256" key="6">
    <source>
        <dbReference type="ARBA" id="ARBA00023065"/>
    </source>
</evidence>
<evidence type="ECO:0000256" key="8">
    <source>
        <dbReference type="RuleBase" id="RU361189"/>
    </source>
</evidence>
<accession>A0ABQ9USH6</accession>
<keyword evidence="5" id="KW-1133">Transmembrane helix</keyword>
<keyword evidence="6 8" id="KW-0406">Ion transport</keyword>
<keyword evidence="4" id="KW-0812">Transmembrane</keyword>
<comment type="caution">
    <text evidence="11">The sequence shown here is derived from an EMBL/GenBank/DDBJ whole genome shotgun (WGS) entry which is preliminary data.</text>
</comment>
<evidence type="ECO:0000256" key="5">
    <source>
        <dbReference type="ARBA" id="ARBA00022989"/>
    </source>
</evidence>
<protein>
    <recommendedName>
        <fullName evidence="8">V-type proton ATPase subunit a</fullName>
    </recommendedName>
</protein>
<dbReference type="InterPro" id="IPR002490">
    <property type="entry name" value="V-ATPase_116kDa_su"/>
</dbReference>
<dbReference type="PANTHER" id="PTHR11629:SF21">
    <property type="entry name" value="V-TYPE PROTON ATPASE 116 KDA SUBUNIT A 3"/>
    <property type="match status" value="1"/>
</dbReference>
<gene>
    <name evidence="11" type="ORF">P7K49_021365</name>
</gene>
<dbReference type="EMBL" id="JASSZA010000010">
    <property type="protein sequence ID" value="KAK2100017.1"/>
    <property type="molecule type" value="Genomic_DNA"/>
</dbReference>
<keyword evidence="9" id="KW-0175">Coiled coil</keyword>
<evidence type="ECO:0000256" key="4">
    <source>
        <dbReference type="ARBA" id="ARBA00022692"/>
    </source>
</evidence>
<organism evidence="11 12">
    <name type="scientific">Saguinus oedipus</name>
    <name type="common">Cotton-top tamarin</name>
    <name type="synonym">Oedipomidas oedipus</name>
    <dbReference type="NCBI Taxonomy" id="9490"/>
    <lineage>
        <taxon>Eukaryota</taxon>
        <taxon>Metazoa</taxon>
        <taxon>Chordata</taxon>
        <taxon>Craniata</taxon>
        <taxon>Vertebrata</taxon>
        <taxon>Euteleostomi</taxon>
        <taxon>Mammalia</taxon>
        <taxon>Eutheria</taxon>
        <taxon>Euarchontoglires</taxon>
        <taxon>Primates</taxon>
        <taxon>Haplorrhini</taxon>
        <taxon>Platyrrhini</taxon>
        <taxon>Cebidae</taxon>
        <taxon>Callitrichinae</taxon>
        <taxon>Saguinus</taxon>
    </lineage>
</organism>
<name>A0ABQ9USH6_SAGOE</name>
<feature type="region of interest" description="Disordered" evidence="10">
    <location>
        <begin position="1"/>
        <end position="34"/>
    </location>
</feature>
<feature type="compositionally biased region" description="Basic and acidic residues" evidence="10">
    <location>
        <begin position="11"/>
        <end position="23"/>
    </location>
</feature>
<keyword evidence="8" id="KW-0375">Hydrogen ion transport</keyword>
<evidence type="ECO:0000256" key="3">
    <source>
        <dbReference type="ARBA" id="ARBA00022448"/>
    </source>
</evidence>
<evidence type="ECO:0000313" key="11">
    <source>
        <dbReference type="EMBL" id="KAK2100017.1"/>
    </source>
</evidence>
<evidence type="ECO:0000256" key="1">
    <source>
        <dbReference type="ARBA" id="ARBA00004141"/>
    </source>
</evidence>
<sequence length="242" mass="26346">MDDLPHLLLGRADRTEDPQDHRLVSRRGHSPHRPLPEPCCHLPAHCAENPPHELPSDPDFHCHVFPFLEQEEARRAALQQLQQQSQELQEVLGETERFLSQVLGRVQQLLPAAQVQVHKMKAVYLALNQCSMSTTHKCLIAEAWCATRDLPALQEALRDSSPPLLPGRGSASLPASASLHLAFAQGLPLPASSTAHLFLGVCPDGPGPTSSPYPDFPEALEAARGSSKVRSLVPIQASPTPP</sequence>
<feature type="coiled-coil region" evidence="9">
    <location>
        <begin position="67"/>
        <end position="98"/>
    </location>
</feature>
<evidence type="ECO:0000256" key="9">
    <source>
        <dbReference type="SAM" id="Coils"/>
    </source>
</evidence>
<evidence type="ECO:0000256" key="10">
    <source>
        <dbReference type="SAM" id="MobiDB-lite"/>
    </source>
</evidence>
<comment type="subcellular location">
    <subcellularLocation>
        <location evidence="1">Membrane</location>
        <topology evidence="1">Multi-pass membrane protein</topology>
    </subcellularLocation>
</comment>
<evidence type="ECO:0000256" key="2">
    <source>
        <dbReference type="ARBA" id="ARBA00009904"/>
    </source>
</evidence>
<keyword evidence="12" id="KW-1185">Reference proteome</keyword>
<dbReference type="PANTHER" id="PTHR11629">
    <property type="entry name" value="VACUOLAR PROTON ATPASES"/>
    <property type="match status" value="1"/>
</dbReference>
<keyword evidence="3 8" id="KW-0813">Transport</keyword>
<keyword evidence="7" id="KW-0472">Membrane</keyword>
<comment type="similarity">
    <text evidence="2 8">Belongs to the V-ATPase 116 kDa subunit family.</text>
</comment>